<dbReference type="PANTHER" id="PTHR33908:SF3">
    <property type="entry name" value="UNDECAPRENYL PHOSPHATE-ALPHA-4-AMINO-4-DEOXY-L-ARABINOSE ARABINOSYL TRANSFERASE"/>
    <property type="match status" value="1"/>
</dbReference>
<dbReference type="AlphaFoldDB" id="A0A212L565"/>
<dbReference type="RefSeq" id="WP_100078712.1">
    <property type="nucleotide sequence ID" value="NZ_LT608334.1"/>
</dbReference>
<evidence type="ECO:0000256" key="2">
    <source>
        <dbReference type="ARBA" id="ARBA00022475"/>
    </source>
</evidence>
<keyword evidence="6 8" id="KW-1133">Transmembrane helix</keyword>
<evidence type="ECO:0000256" key="3">
    <source>
        <dbReference type="ARBA" id="ARBA00022676"/>
    </source>
</evidence>
<dbReference type="GO" id="GO:0005886">
    <property type="term" value="C:plasma membrane"/>
    <property type="evidence" value="ECO:0007669"/>
    <property type="project" value="UniProtKB-SubCell"/>
</dbReference>
<evidence type="ECO:0000256" key="1">
    <source>
        <dbReference type="ARBA" id="ARBA00004651"/>
    </source>
</evidence>
<reference evidence="10" key="1">
    <citation type="submission" date="2016-08" db="EMBL/GenBank/DDBJ databases">
        <authorList>
            <person name="Seilhamer J.J."/>
        </authorList>
    </citation>
    <scope>NUCLEOTIDE SEQUENCE</scope>
    <source>
        <strain evidence="10">86</strain>
    </source>
</reference>
<protein>
    <submittedName>
        <fullName evidence="10">Glycosyltransferase</fullName>
    </submittedName>
</protein>
<accession>A0A212L565</accession>
<dbReference type="InterPro" id="IPR038731">
    <property type="entry name" value="RgtA/B/C-like"/>
</dbReference>
<feature type="transmembrane region" description="Helical" evidence="8">
    <location>
        <begin position="355"/>
        <end position="376"/>
    </location>
</feature>
<feature type="transmembrane region" description="Helical" evidence="8">
    <location>
        <begin position="430"/>
        <end position="455"/>
    </location>
</feature>
<feature type="transmembrane region" description="Helical" evidence="8">
    <location>
        <begin position="133"/>
        <end position="165"/>
    </location>
</feature>
<dbReference type="GO" id="GO:0009103">
    <property type="term" value="P:lipopolysaccharide biosynthetic process"/>
    <property type="evidence" value="ECO:0007669"/>
    <property type="project" value="TreeGrafter"/>
</dbReference>
<evidence type="ECO:0000256" key="5">
    <source>
        <dbReference type="ARBA" id="ARBA00022692"/>
    </source>
</evidence>
<dbReference type="InterPro" id="IPR050297">
    <property type="entry name" value="LipidA_mod_glycosyltrf_83"/>
</dbReference>
<keyword evidence="3" id="KW-0328">Glycosyltransferase</keyword>
<keyword evidence="2" id="KW-1003">Cell membrane</keyword>
<evidence type="ECO:0000256" key="4">
    <source>
        <dbReference type="ARBA" id="ARBA00022679"/>
    </source>
</evidence>
<feature type="transmembrane region" description="Helical" evidence="8">
    <location>
        <begin position="388"/>
        <end position="409"/>
    </location>
</feature>
<evidence type="ECO:0000256" key="6">
    <source>
        <dbReference type="ARBA" id="ARBA00022989"/>
    </source>
</evidence>
<feature type="transmembrane region" description="Helical" evidence="8">
    <location>
        <begin position="329"/>
        <end position="346"/>
    </location>
</feature>
<dbReference type="Pfam" id="PF13231">
    <property type="entry name" value="PMT_2"/>
    <property type="match status" value="1"/>
</dbReference>
<dbReference type="EMBL" id="FMJD01000002">
    <property type="protein sequence ID" value="SCM72617.1"/>
    <property type="molecule type" value="Genomic_DNA"/>
</dbReference>
<sequence length="561" mass="59235">MSRAQSPLAGAAPVPSVDSATTWIVLFSFLAVSLAGVLLRPALPVDETRYLAVAWEMHLSGDWLVPTKNFAVYSDKPPLLFWAINLVWSLTGVSDTAARMVGPGFAAIALWLTGRLARALWPEDAGIGVRATLALVALPLFAVMGGLTMFDAALTVSVLAGLLGLVGAGHGDRRGPWVFGAALAFGVLVKGPVVLLHLLPAAASLTIWHPARPGWRQTLASLGLGLTTGLVLVLLWLVPAAIHGGPEYRRAILWTQSAGRVADSFAHARPWWFFAVRLPLIALPWVAVPRLWSAARHTAWSEGGLRLCLIWGVGALIAFSLISGKQLHYLFPELPVIALVVARLAGKAPVSLRPVALPFALVAVGAFLVGCGLIPADPKIAGLRPPSALIAIASTFAVVVWAATGAPGLERLRAKRASARVNKMRRFLSAMKHGNALAGGAMLSLVLTLCADLVYSATDLGERYDSAPIAKAIIGHEPQGIAWVGDAYSAEFNFAGRLTRPVALPGTAELPAWIAAHPGGAIVGPESRVAPGWAPELRIPFLNKAYAIWIVPDRPKAETAP</sequence>
<evidence type="ECO:0000259" key="9">
    <source>
        <dbReference type="Pfam" id="PF13231"/>
    </source>
</evidence>
<feature type="transmembrane region" description="Helical" evidence="8">
    <location>
        <begin position="219"/>
        <end position="238"/>
    </location>
</feature>
<feature type="domain" description="Glycosyltransferase RgtA/B/C/D-like" evidence="9">
    <location>
        <begin position="75"/>
        <end position="236"/>
    </location>
</feature>
<keyword evidence="5 8" id="KW-0812">Transmembrane</keyword>
<proteinExistence type="predicted"/>
<feature type="transmembrane region" description="Helical" evidence="8">
    <location>
        <begin position="271"/>
        <end position="292"/>
    </location>
</feature>
<feature type="transmembrane region" description="Helical" evidence="8">
    <location>
        <begin position="177"/>
        <end position="199"/>
    </location>
</feature>
<comment type="subcellular location">
    <subcellularLocation>
        <location evidence="1">Cell membrane</location>
        <topology evidence="1">Multi-pass membrane protein</topology>
    </subcellularLocation>
</comment>
<dbReference type="GO" id="GO:0016763">
    <property type="term" value="F:pentosyltransferase activity"/>
    <property type="evidence" value="ECO:0007669"/>
    <property type="project" value="TreeGrafter"/>
</dbReference>
<name>A0A212L565_9HYPH</name>
<feature type="transmembrane region" description="Helical" evidence="8">
    <location>
        <begin position="304"/>
        <end position="323"/>
    </location>
</feature>
<dbReference type="GO" id="GO:0010041">
    <property type="term" value="P:response to iron(III) ion"/>
    <property type="evidence" value="ECO:0007669"/>
    <property type="project" value="TreeGrafter"/>
</dbReference>
<dbReference type="PANTHER" id="PTHR33908">
    <property type="entry name" value="MANNOSYLTRANSFERASE YKCB-RELATED"/>
    <property type="match status" value="1"/>
</dbReference>
<evidence type="ECO:0000256" key="8">
    <source>
        <dbReference type="SAM" id="Phobius"/>
    </source>
</evidence>
<gene>
    <name evidence="10" type="ORF">KL86PLE_100642</name>
</gene>
<evidence type="ECO:0000313" key="10">
    <source>
        <dbReference type="EMBL" id="SCM72617.1"/>
    </source>
</evidence>
<feature type="transmembrane region" description="Helical" evidence="8">
    <location>
        <begin position="20"/>
        <end position="39"/>
    </location>
</feature>
<keyword evidence="7 8" id="KW-0472">Membrane</keyword>
<keyword evidence="4 10" id="KW-0808">Transferase</keyword>
<organism evidence="10">
    <name type="scientific">uncultured Pleomorphomonas sp</name>
    <dbReference type="NCBI Taxonomy" id="442121"/>
    <lineage>
        <taxon>Bacteria</taxon>
        <taxon>Pseudomonadati</taxon>
        <taxon>Pseudomonadota</taxon>
        <taxon>Alphaproteobacteria</taxon>
        <taxon>Hyphomicrobiales</taxon>
        <taxon>Pleomorphomonadaceae</taxon>
        <taxon>Pleomorphomonas</taxon>
        <taxon>environmental samples</taxon>
    </lineage>
</organism>
<evidence type="ECO:0000256" key="7">
    <source>
        <dbReference type="ARBA" id="ARBA00023136"/>
    </source>
</evidence>